<sequence length="398" mass="41650">MSAPAPLLLPPPELKGVDEVVADPLRFKAKLAIGEEAYASLRLINRGREVWDVLGAAGAGAAVAKTGLVASLLGASATPIGWVAFAALASGGACYGMYRLLSSTKGERVIEIPKYLNTPLDTLGLALFDLIAPLSLRLAAVDGTIEAAERQYLVDHLIGDWGLNRAFVEQSVAAVEARLGGSDLAAMAAEGAEFLHLNPDCNHAAIAKDLGVFMRGMLEAGGPLTPAETEALDTVVRLLATAPPGELSKRWNQTMGLAGGAAGQVRTVLVDAADWTQQRLPSADQVRATTATAATTAWDAARKAADWTQQQLPTIDQVRAQAGDAATQAADAARKAALWTQERLPSAEQVRNTTAEAANQAMGVAKKGFAWAKDLTTRAPDAKDADQLPRGDVPPAKR</sequence>
<comment type="caution">
    <text evidence="2">The sequence shown here is derived from an EMBL/GenBank/DDBJ whole genome shotgun (WGS) entry which is preliminary data.</text>
</comment>
<evidence type="ECO:0008006" key="4">
    <source>
        <dbReference type="Google" id="ProtNLM"/>
    </source>
</evidence>
<organism evidence="2 3">
    <name type="scientific">Roseateles chitinivorans</name>
    <dbReference type="NCBI Taxonomy" id="2917965"/>
    <lineage>
        <taxon>Bacteria</taxon>
        <taxon>Pseudomonadati</taxon>
        <taxon>Pseudomonadota</taxon>
        <taxon>Betaproteobacteria</taxon>
        <taxon>Burkholderiales</taxon>
        <taxon>Sphaerotilaceae</taxon>
        <taxon>Roseateles</taxon>
    </lineage>
</organism>
<dbReference type="EMBL" id="PEOG01000019">
    <property type="protein sequence ID" value="PIM53598.1"/>
    <property type="molecule type" value="Genomic_DNA"/>
</dbReference>
<dbReference type="InterPro" id="IPR029024">
    <property type="entry name" value="TerB-like"/>
</dbReference>
<reference evidence="2 3" key="1">
    <citation type="submission" date="2017-11" db="EMBL/GenBank/DDBJ databases">
        <title>Draft genome sequence of Mitsuaria sp. HWN-4.</title>
        <authorList>
            <person name="Gundlapally S.R."/>
        </authorList>
    </citation>
    <scope>NUCLEOTIDE SEQUENCE [LARGE SCALE GENOMIC DNA]</scope>
    <source>
        <strain evidence="2 3">HWN-4</strain>
    </source>
</reference>
<dbReference type="OrthoDB" id="8881374at2"/>
<name>A0A2G9CAZ2_9BURK</name>
<evidence type="ECO:0000313" key="2">
    <source>
        <dbReference type="EMBL" id="PIM53598.1"/>
    </source>
</evidence>
<feature type="compositionally biased region" description="Basic and acidic residues" evidence="1">
    <location>
        <begin position="380"/>
        <end position="389"/>
    </location>
</feature>
<evidence type="ECO:0000313" key="3">
    <source>
        <dbReference type="Proteomes" id="UP000231501"/>
    </source>
</evidence>
<accession>A0A2G9CAZ2</accession>
<proteinExistence type="predicted"/>
<dbReference type="AlphaFoldDB" id="A0A2G9CAZ2"/>
<protein>
    <recommendedName>
        <fullName evidence="4">TerB family tellurite resistance protein</fullName>
    </recommendedName>
</protein>
<feature type="region of interest" description="Disordered" evidence="1">
    <location>
        <begin position="376"/>
        <end position="398"/>
    </location>
</feature>
<dbReference type="RefSeq" id="WP_099861318.1">
    <property type="nucleotide sequence ID" value="NZ_PEOG01000019.1"/>
</dbReference>
<keyword evidence="3" id="KW-1185">Reference proteome</keyword>
<gene>
    <name evidence="2" type="ORF">CS062_08980</name>
</gene>
<dbReference type="SUPFAM" id="SSF158682">
    <property type="entry name" value="TerB-like"/>
    <property type="match status" value="1"/>
</dbReference>
<dbReference type="Proteomes" id="UP000231501">
    <property type="component" value="Unassembled WGS sequence"/>
</dbReference>
<evidence type="ECO:0000256" key="1">
    <source>
        <dbReference type="SAM" id="MobiDB-lite"/>
    </source>
</evidence>
<dbReference type="CDD" id="cd07177">
    <property type="entry name" value="terB_like"/>
    <property type="match status" value="1"/>
</dbReference>